<feature type="region of interest" description="Disordered" evidence="1">
    <location>
        <begin position="85"/>
        <end position="121"/>
    </location>
</feature>
<evidence type="ECO:0000313" key="3">
    <source>
        <dbReference type="Proteomes" id="UP001176941"/>
    </source>
</evidence>
<evidence type="ECO:0000256" key="1">
    <source>
        <dbReference type="SAM" id="MobiDB-lite"/>
    </source>
</evidence>
<name>A0ABN8XS16_RANTA</name>
<evidence type="ECO:0000313" key="2">
    <source>
        <dbReference type="EMBL" id="CAI9151122.1"/>
    </source>
</evidence>
<accession>A0ABN8XS16</accession>
<protein>
    <submittedName>
        <fullName evidence="2">Uncharacterized protein</fullName>
    </submittedName>
</protein>
<dbReference type="Proteomes" id="UP001176941">
    <property type="component" value="Chromosome 1"/>
</dbReference>
<sequence>MKSWLTHGPDALGAHSSQPLGAHRGRGGPGGNPGLLLLALFPVAEHGGPSCHCTQGQFHTLSITVVLRWDPSVLGGLLRNQNKLMGKAEDSSERGRDRLGLTPRDVTRHQSSGHRCLSPSLSARPEGTQLPMIESLLYDFRALFFIIYANHRET</sequence>
<organism evidence="2 3">
    <name type="scientific">Rangifer tarandus platyrhynchus</name>
    <name type="common">Svalbard reindeer</name>
    <dbReference type="NCBI Taxonomy" id="3082113"/>
    <lineage>
        <taxon>Eukaryota</taxon>
        <taxon>Metazoa</taxon>
        <taxon>Chordata</taxon>
        <taxon>Craniata</taxon>
        <taxon>Vertebrata</taxon>
        <taxon>Euteleostomi</taxon>
        <taxon>Mammalia</taxon>
        <taxon>Eutheria</taxon>
        <taxon>Laurasiatheria</taxon>
        <taxon>Artiodactyla</taxon>
        <taxon>Ruminantia</taxon>
        <taxon>Pecora</taxon>
        <taxon>Cervidae</taxon>
        <taxon>Odocoileinae</taxon>
        <taxon>Rangifer</taxon>
    </lineage>
</organism>
<feature type="compositionally biased region" description="Basic and acidic residues" evidence="1">
    <location>
        <begin position="86"/>
        <end position="99"/>
    </location>
</feature>
<feature type="region of interest" description="Disordered" evidence="1">
    <location>
        <begin position="1"/>
        <end position="28"/>
    </location>
</feature>
<keyword evidence="3" id="KW-1185">Reference proteome</keyword>
<reference evidence="2" key="1">
    <citation type="submission" date="2023-04" db="EMBL/GenBank/DDBJ databases">
        <authorList>
            <consortium name="ELIXIR-Norway"/>
        </authorList>
    </citation>
    <scope>NUCLEOTIDE SEQUENCE [LARGE SCALE GENOMIC DNA]</scope>
</reference>
<gene>
    <name evidence="2" type="ORF">MRATA1EN1_LOCUS84</name>
</gene>
<proteinExistence type="predicted"/>
<dbReference type="EMBL" id="OX459937">
    <property type="protein sequence ID" value="CAI9151122.1"/>
    <property type="molecule type" value="Genomic_DNA"/>
</dbReference>